<dbReference type="AlphaFoldDB" id="A0A931ASE5"/>
<dbReference type="SUPFAM" id="SSF51735">
    <property type="entry name" value="NAD(P)-binding Rossmann-fold domains"/>
    <property type="match status" value="1"/>
</dbReference>
<feature type="binding site" evidence="6">
    <location>
        <position position="95"/>
    </location>
    <ligand>
        <name>NAD(+)</name>
        <dbReference type="ChEBI" id="CHEBI:57540"/>
    </ligand>
</feature>
<dbReference type="PIRSF" id="PIRSF000105">
    <property type="entry name" value="HCDH"/>
    <property type="match status" value="1"/>
</dbReference>
<evidence type="ECO:0000259" key="7">
    <source>
        <dbReference type="Pfam" id="PF00725"/>
    </source>
</evidence>
<comment type="similarity">
    <text evidence="2">Belongs to the 3-hydroxyacyl-CoA dehydrogenase family.</text>
</comment>
<dbReference type="PANTHER" id="PTHR48075:SF5">
    <property type="entry name" value="3-HYDROXYBUTYRYL-COA DEHYDROGENASE"/>
    <property type="match status" value="1"/>
</dbReference>
<dbReference type="Gene3D" id="1.10.1040.10">
    <property type="entry name" value="N-(1-d-carboxylethyl)-l-norvaline Dehydrogenase, domain 2"/>
    <property type="match status" value="1"/>
</dbReference>
<dbReference type="InterPro" id="IPR006180">
    <property type="entry name" value="3-OHacyl-CoA_DH_CS"/>
</dbReference>
<accession>A0A931ASE5</accession>
<feature type="binding site" evidence="6">
    <location>
        <position position="141"/>
    </location>
    <ligand>
        <name>NAD(+)</name>
        <dbReference type="ChEBI" id="CHEBI:57540"/>
    </ligand>
</feature>
<dbReference type="FunFam" id="3.40.50.720:FF:000009">
    <property type="entry name" value="Fatty oxidation complex, alpha subunit"/>
    <property type="match status" value="1"/>
</dbReference>
<evidence type="ECO:0000259" key="8">
    <source>
        <dbReference type="Pfam" id="PF02737"/>
    </source>
</evidence>
<dbReference type="PROSITE" id="PS00067">
    <property type="entry name" value="3HCDH"/>
    <property type="match status" value="1"/>
</dbReference>
<keyword evidence="10" id="KW-1185">Reference proteome</keyword>
<dbReference type="InterPro" id="IPR013328">
    <property type="entry name" value="6PGD_dom2"/>
</dbReference>
<evidence type="ECO:0000256" key="3">
    <source>
        <dbReference type="ARBA" id="ARBA00023002"/>
    </source>
</evidence>
<comment type="pathway">
    <text evidence="1">Lipid metabolism; butanoate metabolism.</text>
</comment>
<feature type="binding site" evidence="6">
    <location>
        <begin position="8"/>
        <end position="13"/>
    </location>
    <ligand>
        <name>NAD(+)</name>
        <dbReference type="ChEBI" id="CHEBI:57540"/>
    </ligand>
</feature>
<evidence type="ECO:0000256" key="6">
    <source>
        <dbReference type="PIRSR" id="PIRSR000105-2"/>
    </source>
</evidence>
<dbReference type="GO" id="GO:0070403">
    <property type="term" value="F:NAD+ binding"/>
    <property type="evidence" value="ECO:0007669"/>
    <property type="project" value="InterPro"/>
</dbReference>
<dbReference type="RefSeq" id="WP_270455253.1">
    <property type="nucleotide sequence ID" value="NZ_JADPIE010000010.1"/>
</dbReference>
<evidence type="ECO:0000256" key="1">
    <source>
        <dbReference type="ARBA" id="ARBA00005086"/>
    </source>
</evidence>
<evidence type="ECO:0000256" key="2">
    <source>
        <dbReference type="ARBA" id="ARBA00009463"/>
    </source>
</evidence>
<dbReference type="InterPro" id="IPR008927">
    <property type="entry name" value="6-PGluconate_DH-like_C_sf"/>
</dbReference>
<dbReference type="InterPro" id="IPR036291">
    <property type="entry name" value="NAD(P)-bd_dom_sf"/>
</dbReference>
<dbReference type="SUPFAM" id="SSF48179">
    <property type="entry name" value="6-phosphogluconate dehydrogenase C-terminal domain-like"/>
    <property type="match status" value="1"/>
</dbReference>
<feature type="binding site" evidence="6">
    <location>
        <position position="31"/>
    </location>
    <ligand>
        <name>NAD(+)</name>
        <dbReference type="ChEBI" id="CHEBI:57540"/>
    </ligand>
</feature>
<protein>
    <recommendedName>
        <fullName evidence="4">3-hydroxybutyryl-CoA dehydrogenase</fullName>
    </recommendedName>
</protein>
<feature type="domain" description="3-hydroxyacyl-CoA dehydrogenase C-terminal" evidence="7">
    <location>
        <begin position="184"/>
        <end position="280"/>
    </location>
</feature>
<evidence type="ECO:0000256" key="4">
    <source>
        <dbReference type="ARBA" id="ARBA00067747"/>
    </source>
</evidence>
<dbReference type="GO" id="GO:0006635">
    <property type="term" value="P:fatty acid beta-oxidation"/>
    <property type="evidence" value="ECO:0007669"/>
    <property type="project" value="TreeGrafter"/>
</dbReference>
<comment type="caution">
    <text evidence="9">The sequence shown here is derived from an EMBL/GenBank/DDBJ whole genome shotgun (WGS) entry which is preliminary data.</text>
</comment>
<dbReference type="NCBIfam" id="NF005875">
    <property type="entry name" value="PRK07819.1"/>
    <property type="match status" value="1"/>
</dbReference>
<dbReference type="GO" id="GO:0008691">
    <property type="term" value="F:3-hydroxybutyryl-CoA dehydrogenase activity"/>
    <property type="evidence" value="ECO:0007669"/>
    <property type="project" value="TreeGrafter"/>
</dbReference>
<sequence length="280" mass="30439">MEKIGVIGAGTMGSGIAQIAATAGYHVILRDINQEVLEKGLATIEKNLDRSIKKDRLNESEKEDILARIDTVIEYGSLSEVDLVIEAAPEDLSLKQELFKKLDSICKPEAILATNTSALSITELATVTERPDKVIGIHFFNPVPVMGLVEIIRALPTSDQTFDLASELVEDLGKSPVEVEEAPGFVVNRILVPMINEAVFMLSEGVASAEDIDTAMKKGANHPIGPLALADMIGLDVCLAIMDTLEEEFKDSKYRAAPLLRKKVRGGELGRKTGKGFYKY</sequence>
<evidence type="ECO:0000313" key="10">
    <source>
        <dbReference type="Proteomes" id="UP000621436"/>
    </source>
</evidence>
<evidence type="ECO:0000256" key="5">
    <source>
        <dbReference type="PIRSR" id="PIRSR000105-1"/>
    </source>
</evidence>
<dbReference type="InterPro" id="IPR022694">
    <property type="entry name" value="3-OHacyl-CoA_DH"/>
</dbReference>
<dbReference type="NCBIfam" id="NF004474">
    <property type="entry name" value="PRK05808.1"/>
    <property type="match status" value="1"/>
</dbReference>
<evidence type="ECO:0000313" key="9">
    <source>
        <dbReference type="EMBL" id="MBF8438153.1"/>
    </source>
</evidence>
<keyword evidence="6" id="KW-0520">NAD</keyword>
<feature type="site" description="Important for catalytic activity" evidence="5">
    <location>
        <position position="138"/>
    </location>
</feature>
<dbReference type="InterPro" id="IPR006176">
    <property type="entry name" value="3-OHacyl-CoA_DH_NAD-bd"/>
</dbReference>
<feature type="binding site" evidence="6">
    <location>
        <position position="272"/>
    </location>
    <ligand>
        <name>NAD(+)</name>
        <dbReference type="ChEBI" id="CHEBI:57540"/>
    </ligand>
</feature>
<reference evidence="9" key="1">
    <citation type="submission" date="2020-11" db="EMBL/GenBank/DDBJ databases">
        <title>Halonatronomonas betainensis gen. nov., sp. nov. a novel haloalkaliphilic representative of the family Halanaerobiacae capable of betaine degradation.</title>
        <authorList>
            <person name="Boltyanskaya Y."/>
            <person name="Kevbrin V."/>
            <person name="Detkova E."/>
            <person name="Grouzdev D.S."/>
            <person name="Koziaeva V."/>
            <person name="Zhilina T."/>
        </authorList>
    </citation>
    <scope>NUCLEOTIDE SEQUENCE</scope>
    <source>
        <strain evidence="9">Z-7014</strain>
    </source>
</reference>
<dbReference type="Pfam" id="PF02737">
    <property type="entry name" value="3HCDH_N"/>
    <property type="match status" value="1"/>
</dbReference>
<dbReference type="InterPro" id="IPR006108">
    <property type="entry name" value="3HC_DH_C"/>
</dbReference>
<proteinExistence type="inferred from homology"/>
<name>A0A931ASE5_9FIRM</name>
<dbReference type="Proteomes" id="UP000621436">
    <property type="component" value="Unassembled WGS sequence"/>
</dbReference>
<gene>
    <name evidence="9" type="ORF">I0Q91_13755</name>
</gene>
<keyword evidence="3 9" id="KW-0560">Oxidoreductase</keyword>
<dbReference type="EMBL" id="JADPIE010000010">
    <property type="protein sequence ID" value="MBF8438153.1"/>
    <property type="molecule type" value="Genomic_DNA"/>
</dbReference>
<feature type="binding site" evidence="6">
    <location>
        <position position="90"/>
    </location>
    <ligand>
        <name>NAD(+)</name>
        <dbReference type="ChEBI" id="CHEBI:57540"/>
    </ligand>
</feature>
<feature type="binding site" evidence="6">
    <location>
        <position position="117"/>
    </location>
    <ligand>
        <name>NAD(+)</name>
        <dbReference type="ChEBI" id="CHEBI:57540"/>
    </ligand>
</feature>
<dbReference type="Pfam" id="PF00725">
    <property type="entry name" value="3HCDH"/>
    <property type="match status" value="1"/>
</dbReference>
<organism evidence="9 10">
    <name type="scientific">Halonatronomonas betaini</name>
    <dbReference type="NCBI Taxonomy" id="2778430"/>
    <lineage>
        <taxon>Bacteria</taxon>
        <taxon>Bacillati</taxon>
        <taxon>Bacillota</taxon>
        <taxon>Clostridia</taxon>
        <taxon>Halanaerobiales</taxon>
        <taxon>Halarsenatibacteraceae</taxon>
        <taxon>Halonatronomonas</taxon>
    </lineage>
</organism>
<dbReference type="Gene3D" id="3.40.50.720">
    <property type="entry name" value="NAD(P)-binding Rossmann-like Domain"/>
    <property type="match status" value="1"/>
</dbReference>
<feature type="domain" description="3-hydroxyacyl-CoA dehydrogenase NAD binding" evidence="8">
    <location>
        <begin position="3"/>
        <end position="181"/>
    </location>
</feature>
<dbReference type="PANTHER" id="PTHR48075">
    <property type="entry name" value="3-HYDROXYACYL-COA DEHYDROGENASE FAMILY PROTEIN"/>
    <property type="match status" value="1"/>
</dbReference>